<dbReference type="EMBL" id="SSSM01000001">
    <property type="protein sequence ID" value="THG33611.1"/>
    <property type="molecule type" value="Genomic_DNA"/>
</dbReference>
<name>A0A4S4FTF0_9MICO</name>
<dbReference type="Pfam" id="PF19654">
    <property type="entry name" value="DUF6157"/>
    <property type="match status" value="1"/>
</dbReference>
<dbReference type="AlphaFoldDB" id="A0A4S4FTF0"/>
<accession>A0A4S4FTF0</accession>
<dbReference type="InterPro" id="IPR046155">
    <property type="entry name" value="DUF6157"/>
</dbReference>
<dbReference type="Proteomes" id="UP000309133">
    <property type="component" value="Unassembled WGS sequence"/>
</dbReference>
<keyword evidence="2" id="KW-1185">Reference proteome</keyword>
<sequence length="136" mass="14870">MHTTNYDATFIEVADDCPVPEATVPVDRGSAPSIATMQFEMIAAHPYAFTSDEVIFEVFAERAGIPADQRPAAREEYFSVGRACLRASPLGKRWGWGVHSDGDGRVAVVPLGSPEYDRLRESADVAHLKAMRSSRS</sequence>
<comment type="caution">
    <text evidence="1">The sequence shown here is derived from an EMBL/GenBank/DDBJ whole genome shotgun (WGS) entry which is preliminary data.</text>
</comment>
<evidence type="ECO:0000313" key="1">
    <source>
        <dbReference type="EMBL" id="THG33611.1"/>
    </source>
</evidence>
<organism evidence="1 2">
    <name type="scientific">Naasia lichenicola</name>
    <dbReference type="NCBI Taxonomy" id="2565933"/>
    <lineage>
        <taxon>Bacteria</taxon>
        <taxon>Bacillati</taxon>
        <taxon>Actinomycetota</taxon>
        <taxon>Actinomycetes</taxon>
        <taxon>Micrococcales</taxon>
        <taxon>Microbacteriaceae</taxon>
        <taxon>Naasia</taxon>
    </lineage>
</organism>
<proteinExistence type="predicted"/>
<reference evidence="1 2" key="1">
    <citation type="submission" date="2019-04" db="EMBL/GenBank/DDBJ databases">
        <authorList>
            <person name="Jiang L."/>
        </authorList>
    </citation>
    <scope>NUCLEOTIDE SEQUENCE [LARGE SCALE GENOMIC DNA]</scope>
    <source>
        <strain evidence="1 2">YIM 131853</strain>
    </source>
</reference>
<gene>
    <name evidence="1" type="ORF">E6C64_03105</name>
</gene>
<dbReference type="OrthoDB" id="2361182at2"/>
<protein>
    <submittedName>
        <fullName evidence="1">Uncharacterized protein</fullName>
    </submittedName>
</protein>
<evidence type="ECO:0000313" key="2">
    <source>
        <dbReference type="Proteomes" id="UP000309133"/>
    </source>
</evidence>